<evidence type="ECO:0000256" key="11">
    <source>
        <dbReference type="SAM" id="MobiDB-lite"/>
    </source>
</evidence>
<keyword evidence="6" id="KW-0256">Endoplasmic reticulum</keyword>
<dbReference type="AlphaFoldDB" id="T1IL68"/>
<feature type="region of interest" description="Disordered" evidence="11">
    <location>
        <begin position="321"/>
        <end position="382"/>
    </location>
</feature>
<name>T1IL68_STRMM</name>
<dbReference type="HOGENOM" id="CLU_051910_0_0_1"/>
<keyword evidence="9" id="KW-0811">Translocation</keyword>
<feature type="compositionally biased region" description="Acidic residues" evidence="11">
    <location>
        <begin position="348"/>
        <end position="366"/>
    </location>
</feature>
<evidence type="ECO:0000313" key="14">
    <source>
        <dbReference type="Proteomes" id="UP000014500"/>
    </source>
</evidence>
<dbReference type="Pfam" id="PF03839">
    <property type="entry name" value="Sec62"/>
    <property type="match status" value="1"/>
</dbReference>
<dbReference type="InterPro" id="IPR004728">
    <property type="entry name" value="Sec62"/>
</dbReference>
<dbReference type="eggNOG" id="KOG2927">
    <property type="taxonomic scope" value="Eukaryota"/>
</dbReference>
<evidence type="ECO:0000256" key="4">
    <source>
        <dbReference type="ARBA" id="ARBA00022448"/>
    </source>
</evidence>
<protein>
    <recommendedName>
        <fullName evidence="3">Translocation protein SEC62</fullName>
    </recommendedName>
</protein>
<keyword evidence="14" id="KW-1185">Reference proteome</keyword>
<evidence type="ECO:0000256" key="12">
    <source>
        <dbReference type="SAM" id="Phobius"/>
    </source>
</evidence>
<dbReference type="EMBL" id="JH430738">
    <property type="status" value="NOT_ANNOTATED_CDS"/>
    <property type="molecule type" value="Genomic_DNA"/>
</dbReference>
<feature type="transmembrane region" description="Helical" evidence="12">
    <location>
        <begin position="285"/>
        <end position="303"/>
    </location>
</feature>
<evidence type="ECO:0000256" key="10">
    <source>
        <dbReference type="ARBA" id="ARBA00023136"/>
    </source>
</evidence>
<proteinExistence type="inferred from homology"/>
<evidence type="ECO:0000256" key="1">
    <source>
        <dbReference type="ARBA" id="ARBA00004477"/>
    </source>
</evidence>
<dbReference type="PANTHER" id="PTHR12443:SF9">
    <property type="entry name" value="TRANSLOCATION PROTEIN SEC62"/>
    <property type="match status" value="1"/>
</dbReference>
<keyword evidence="8 12" id="KW-1133">Transmembrane helix</keyword>
<reference evidence="13" key="2">
    <citation type="submission" date="2015-02" db="UniProtKB">
        <authorList>
            <consortium name="EnsemblMetazoa"/>
        </authorList>
    </citation>
    <scope>IDENTIFICATION</scope>
</reference>
<keyword evidence="5 12" id="KW-0812">Transmembrane</keyword>
<feature type="transmembrane region" description="Helical" evidence="12">
    <location>
        <begin position="232"/>
        <end position="265"/>
    </location>
</feature>
<evidence type="ECO:0000256" key="7">
    <source>
        <dbReference type="ARBA" id="ARBA00022927"/>
    </source>
</evidence>
<comment type="similarity">
    <text evidence="2">Belongs to the SEC62 family.</text>
</comment>
<evidence type="ECO:0000256" key="8">
    <source>
        <dbReference type="ARBA" id="ARBA00022989"/>
    </source>
</evidence>
<dbReference type="OMA" id="CLLESPW"/>
<feature type="transmembrane region" description="Helical" evidence="12">
    <location>
        <begin position="204"/>
        <end position="225"/>
    </location>
</feature>
<feature type="compositionally biased region" description="Basic residues" evidence="11">
    <location>
        <begin position="372"/>
        <end position="382"/>
    </location>
</feature>
<evidence type="ECO:0000256" key="9">
    <source>
        <dbReference type="ARBA" id="ARBA00023010"/>
    </source>
</evidence>
<dbReference type="STRING" id="126957.T1IL68"/>
<dbReference type="PANTHER" id="PTHR12443">
    <property type="entry name" value="TRANSLOCATION PROTEIN SEC62"/>
    <property type="match status" value="1"/>
</dbReference>
<evidence type="ECO:0000256" key="5">
    <source>
        <dbReference type="ARBA" id="ARBA00022692"/>
    </source>
</evidence>
<evidence type="ECO:0000256" key="6">
    <source>
        <dbReference type="ARBA" id="ARBA00022824"/>
    </source>
</evidence>
<dbReference type="EnsemblMetazoa" id="SMAR001688-RA">
    <property type="protein sequence ID" value="SMAR001688-PA"/>
    <property type="gene ID" value="SMAR001688"/>
</dbReference>
<keyword evidence="10 12" id="KW-0472">Membrane</keyword>
<feature type="region of interest" description="Disordered" evidence="11">
    <location>
        <begin position="119"/>
        <end position="170"/>
    </location>
</feature>
<keyword evidence="4" id="KW-0813">Transport</keyword>
<evidence type="ECO:0000313" key="13">
    <source>
        <dbReference type="EnsemblMetazoa" id="SMAR001688-PA"/>
    </source>
</evidence>
<dbReference type="GO" id="GO:0005789">
    <property type="term" value="C:endoplasmic reticulum membrane"/>
    <property type="evidence" value="ECO:0007669"/>
    <property type="project" value="UniProtKB-SubCell"/>
</dbReference>
<dbReference type="PhylomeDB" id="T1IL68"/>
<dbReference type="Proteomes" id="UP000014500">
    <property type="component" value="Unassembled WGS sequence"/>
</dbReference>
<keyword evidence="7" id="KW-0653">Protein transport</keyword>
<organism evidence="13 14">
    <name type="scientific">Strigamia maritima</name>
    <name type="common">European centipede</name>
    <name type="synonym">Geophilus maritimus</name>
    <dbReference type="NCBI Taxonomy" id="126957"/>
    <lineage>
        <taxon>Eukaryota</taxon>
        <taxon>Metazoa</taxon>
        <taxon>Ecdysozoa</taxon>
        <taxon>Arthropoda</taxon>
        <taxon>Myriapoda</taxon>
        <taxon>Chilopoda</taxon>
        <taxon>Pleurostigmophora</taxon>
        <taxon>Geophilomorpha</taxon>
        <taxon>Linotaeniidae</taxon>
        <taxon>Strigamia</taxon>
    </lineage>
</organism>
<sequence length="382" mass="44298">MADKRKGRKRKEEVDEKPSKEEYAVAKYMRNHVPLKKASLLSHKVEYFIAFVDFFFWLLASKAVECLLDSPWATNKKGKEALFTSRESVIEYLNTMLIHKFFHRAKKILISQRDVKTKKKLKDQDDSSNPNDKEEKKSVEKKKKEKEKDNESKNKQLALPKDVSGDKEKKKEKRKIKLDMHLEQIFVDGSEAYVWIYDPIPTTAWLIGSLLVVGAILLCLFPLWPSSVRKGVYYVSVAAAAFLCVIVALIIMRLITFCVIWLVSFGKHHLWILPNLTEDVGFFESFWPLFKVGIVYILGAYRVELISFAFQYEYKGAEKQGEPTEKAKSLKSKEVDEKEASEEREPTDSESEETNGFEIVNQEELEKDTCKNRKRTKKEKSS</sequence>
<evidence type="ECO:0000256" key="3">
    <source>
        <dbReference type="ARBA" id="ARBA00021257"/>
    </source>
</evidence>
<comment type="subcellular location">
    <subcellularLocation>
        <location evidence="1">Endoplasmic reticulum membrane</location>
        <topology evidence="1">Multi-pass membrane protein</topology>
    </subcellularLocation>
</comment>
<evidence type="ECO:0000256" key="2">
    <source>
        <dbReference type="ARBA" id="ARBA00010604"/>
    </source>
</evidence>
<dbReference type="GO" id="GO:0031204">
    <property type="term" value="P:post-translational protein targeting to membrane, translocation"/>
    <property type="evidence" value="ECO:0007669"/>
    <property type="project" value="TreeGrafter"/>
</dbReference>
<accession>T1IL68</accession>
<reference evidence="14" key="1">
    <citation type="submission" date="2011-05" db="EMBL/GenBank/DDBJ databases">
        <authorList>
            <person name="Richards S.R."/>
            <person name="Qu J."/>
            <person name="Jiang H."/>
            <person name="Jhangiani S.N."/>
            <person name="Agravi P."/>
            <person name="Goodspeed R."/>
            <person name="Gross S."/>
            <person name="Mandapat C."/>
            <person name="Jackson L."/>
            <person name="Mathew T."/>
            <person name="Pu L."/>
            <person name="Thornton R."/>
            <person name="Saada N."/>
            <person name="Wilczek-Boney K.B."/>
            <person name="Lee S."/>
            <person name="Kovar C."/>
            <person name="Wu Y."/>
            <person name="Scherer S.E."/>
            <person name="Worley K.C."/>
            <person name="Muzny D.M."/>
            <person name="Gibbs R."/>
        </authorList>
    </citation>
    <scope>NUCLEOTIDE SEQUENCE</scope>
    <source>
        <strain evidence="14">Brora</strain>
    </source>
</reference>
<feature type="compositionally biased region" description="Basic and acidic residues" evidence="11">
    <location>
        <begin position="321"/>
        <end position="347"/>
    </location>
</feature>
<feature type="transmembrane region" description="Helical" evidence="12">
    <location>
        <begin position="45"/>
        <end position="64"/>
    </location>
</feature>